<keyword evidence="3" id="KW-1185">Reference proteome</keyword>
<dbReference type="Proteomes" id="UP001178461">
    <property type="component" value="Chromosome 12"/>
</dbReference>
<feature type="compositionally biased region" description="Low complexity" evidence="1">
    <location>
        <begin position="1"/>
        <end position="23"/>
    </location>
</feature>
<reference evidence="2" key="1">
    <citation type="submission" date="2022-12" db="EMBL/GenBank/DDBJ databases">
        <authorList>
            <person name="Alioto T."/>
            <person name="Alioto T."/>
            <person name="Gomez Garrido J."/>
        </authorList>
    </citation>
    <scope>NUCLEOTIDE SEQUENCE</scope>
</reference>
<organism evidence="2 3">
    <name type="scientific">Podarcis lilfordi</name>
    <name type="common">Lilford's wall lizard</name>
    <dbReference type="NCBI Taxonomy" id="74358"/>
    <lineage>
        <taxon>Eukaryota</taxon>
        <taxon>Metazoa</taxon>
        <taxon>Chordata</taxon>
        <taxon>Craniata</taxon>
        <taxon>Vertebrata</taxon>
        <taxon>Euteleostomi</taxon>
        <taxon>Lepidosauria</taxon>
        <taxon>Squamata</taxon>
        <taxon>Bifurcata</taxon>
        <taxon>Unidentata</taxon>
        <taxon>Episquamata</taxon>
        <taxon>Laterata</taxon>
        <taxon>Lacertibaenia</taxon>
        <taxon>Lacertidae</taxon>
        <taxon>Podarcis</taxon>
    </lineage>
</organism>
<dbReference type="AlphaFoldDB" id="A0AA35L378"/>
<accession>A0AA35L378</accession>
<evidence type="ECO:0000256" key="1">
    <source>
        <dbReference type="SAM" id="MobiDB-lite"/>
    </source>
</evidence>
<name>A0AA35L378_9SAUR</name>
<proteinExistence type="predicted"/>
<dbReference type="EMBL" id="OX395137">
    <property type="protein sequence ID" value="CAI5789030.1"/>
    <property type="molecule type" value="Genomic_DNA"/>
</dbReference>
<evidence type="ECO:0000313" key="3">
    <source>
        <dbReference type="Proteomes" id="UP001178461"/>
    </source>
</evidence>
<gene>
    <name evidence="2" type="ORF">PODLI_1B013561</name>
</gene>
<sequence>MAAAAVAAASSSSSSSPSSSSSSFPLAILSHGAERARCKLATDSRTARQGAALSPARLPRSLHPGRCRCCCCCCCGCFFDGGGWKLRSRCRKPPLLLLSPAHVTRLGAAVP</sequence>
<protein>
    <submittedName>
        <fullName evidence="2">Uncharacterized protein</fullName>
    </submittedName>
</protein>
<feature type="region of interest" description="Disordered" evidence="1">
    <location>
        <begin position="1"/>
        <end position="25"/>
    </location>
</feature>
<evidence type="ECO:0000313" key="2">
    <source>
        <dbReference type="EMBL" id="CAI5789030.1"/>
    </source>
</evidence>